<dbReference type="InterPro" id="IPR016166">
    <property type="entry name" value="FAD-bd_PCMH"/>
</dbReference>
<gene>
    <name evidence="4" type="primary">xdhB</name>
    <name evidence="4" type="ORF">ACJDUH_03090</name>
</gene>
<dbReference type="InterPro" id="IPR002346">
    <property type="entry name" value="Mopterin_DH_FAD-bd"/>
</dbReference>
<dbReference type="SUPFAM" id="SSF55447">
    <property type="entry name" value="CO dehydrogenase flavoprotein C-terminal domain-like"/>
    <property type="match status" value="1"/>
</dbReference>
<name>A0ABW8TPG1_9CLOT</name>
<proteinExistence type="predicted"/>
<evidence type="ECO:0000259" key="3">
    <source>
        <dbReference type="PROSITE" id="PS51387"/>
    </source>
</evidence>
<dbReference type="InterPro" id="IPR016167">
    <property type="entry name" value="FAD-bd_PCMH_sub1"/>
</dbReference>
<evidence type="ECO:0000256" key="1">
    <source>
        <dbReference type="ARBA" id="ARBA00022630"/>
    </source>
</evidence>
<reference evidence="4 5" key="1">
    <citation type="submission" date="2024-11" db="EMBL/GenBank/DDBJ databases">
        <authorList>
            <person name="Heng Y.C."/>
            <person name="Lim A.C.H."/>
            <person name="Lee J.K.Y."/>
            <person name="Kittelmann S."/>
        </authorList>
    </citation>
    <scope>NUCLEOTIDE SEQUENCE [LARGE SCALE GENOMIC DNA]</scope>
    <source>
        <strain evidence="4 5">WILCCON 0202</strain>
    </source>
</reference>
<dbReference type="InterPro" id="IPR016169">
    <property type="entry name" value="FAD-bd_PCMH_sub2"/>
</dbReference>
<dbReference type="InterPro" id="IPR036318">
    <property type="entry name" value="FAD-bd_PCMH-like_sf"/>
</dbReference>
<keyword evidence="5" id="KW-1185">Reference proteome</keyword>
<dbReference type="RefSeq" id="WP_406763685.1">
    <property type="nucleotide sequence ID" value="NZ_JBJHZY010000001.1"/>
</dbReference>
<feature type="domain" description="FAD-binding PCMH-type" evidence="3">
    <location>
        <begin position="1"/>
        <end position="176"/>
    </location>
</feature>
<dbReference type="PROSITE" id="PS51387">
    <property type="entry name" value="FAD_PCMH"/>
    <property type="match status" value="1"/>
</dbReference>
<accession>A0ABW8TPG1</accession>
<dbReference type="InterPro" id="IPR036683">
    <property type="entry name" value="CO_DH_flav_C_dom_sf"/>
</dbReference>
<dbReference type="Proteomes" id="UP001623661">
    <property type="component" value="Unassembled WGS sequence"/>
</dbReference>
<keyword evidence="2" id="KW-0560">Oxidoreductase</keyword>
<dbReference type="NCBIfam" id="NF043083">
    <property type="entry name" value="XdhB_XDHase"/>
    <property type="match status" value="1"/>
</dbReference>
<dbReference type="EMBL" id="JBJHZY010000001">
    <property type="protein sequence ID" value="MFL0267076.1"/>
    <property type="molecule type" value="Genomic_DNA"/>
</dbReference>
<dbReference type="Gene3D" id="3.30.43.10">
    <property type="entry name" value="Uridine Diphospho-n-acetylenolpyruvylglucosamine Reductase, domain 2"/>
    <property type="match status" value="1"/>
</dbReference>
<dbReference type="SMART" id="SM01092">
    <property type="entry name" value="CO_deh_flav_C"/>
    <property type="match status" value="1"/>
</dbReference>
<dbReference type="InterPro" id="IPR050031">
    <property type="entry name" value="XdhB_XDHase"/>
</dbReference>
<dbReference type="SUPFAM" id="SSF56176">
    <property type="entry name" value="FAD-binding/transporter-associated domain-like"/>
    <property type="match status" value="1"/>
</dbReference>
<dbReference type="PANTHER" id="PTHR42659:SF9">
    <property type="entry name" value="XANTHINE DEHYDROGENASE FAD-BINDING SUBUNIT XDHB-RELATED"/>
    <property type="match status" value="1"/>
</dbReference>
<dbReference type="Pfam" id="PF00941">
    <property type="entry name" value="FAD_binding_5"/>
    <property type="match status" value="1"/>
</dbReference>
<evidence type="ECO:0000256" key="2">
    <source>
        <dbReference type="ARBA" id="ARBA00023002"/>
    </source>
</evidence>
<dbReference type="PANTHER" id="PTHR42659">
    <property type="entry name" value="XANTHINE DEHYDROGENASE SUBUNIT C-RELATED"/>
    <property type="match status" value="1"/>
</dbReference>
<evidence type="ECO:0000313" key="5">
    <source>
        <dbReference type="Proteomes" id="UP001623661"/>
    </source>
</evidence>
<protein>
    <submittedName>
        <fullName evidence="4">Xanthine dehydrogenase FAD-binding subunit XdhB</fullName>
    </submittedName>
</protein>
<dbReference type="InterPro" id="IPR051312">
    <property type="entry name" value="Diverse_Substr_Oxidored"/>
</dbReference>
<sequence length="293" mass="31645">MYDITNIMEPETMQEALKMLDSNPKLKIIAGGTDVLIRLHHGDMEEAELLSIRNIKSLKDITLLDDGTISIGAMASFSDIFRSEIINKYIPVLAEAGVSMGGPQIRNMATIGGNICNGAVSADSAPALFALNAVLKLDSLNGTRIVSIKDFYAGPGKVKLLPGEILSALLISKDNYNNMGGNYIKFSNRKAMDIAMLGVAVVCNSSGNKFNDLRIALGVAAPTPIRCTEAEVYAKGKKINEETIKEIGNLALKSSNARDSWRGSKDYRQHLIVTLTQRAIKESIKRAGGSINE</sequence>
<keyword evidence="1" id="KW-0285">Flavoprotein</keyword>
<dbReference type="NCBIfam" id="NF007427">
    <property type="entry name" value="PRK09971.1"/>
    <property type="match status" value="1"/>
</dbReference>
<comment type="caution">
    <text evidence="4">The sequence shown here is derived from an EMBL/GenBank/DDBJ whole genome shotgun (WGS) entry which is preliminary data.</text>
</comment>
<dbReference type="Gene3D" id="3.30.390.50">
    <property type="entry name" value="CO dehydrogenase flavoprotein, C-terminal domain"/>
    <property type="match status" value="1"/>
</dbReference>
<organism evidence="4 5">
    <name type="scientific">Candidatus Clostridium radicumherbarum</name>
    <dbReference type="NCBI Taxonomy" id="3381662"/>
    <lineage>
        <taxon>Bacteria</taxon>
        <taxon>Bacillati</taxon>
        <taxon>Bacillota</taxon>
        <taxon>Clostridia</taxon>
        <taxon>Eubacteriales</taxon>
        <taxon>Clostridiaceae</taxon>
        <taxon>Clostridium</taxon>
    </lineage>
</organism>
<dbReference type="Pfam" id="PF03450">
    <property type="entry name" value="CO_deh_flav_C"/>
    <property type="match status" value="1"/>
</dbReference>
<dbReference type="InterPro" id="IPR005107">
    <property type="entry name" value="CO_DH_flav_C"/>
</dbReference>
<evidence type="ECO:0000313" key="4">
    <source>
        <dbReference type="EMBL" id="MFL0267076.1"/>
    </source>
</evidence>
<dbReference type="Gene3D" id="3.30.465.10">
    <property type="match status" value="1"/>
</dbReference>